<keyword evidence="5" id="KW-1185">Reference proteome</keyword>
<comment type="caution">
    <text evidence="4">The sequence shown here is derived from an EMBL/GenBank/DDBJ whole genome shotgun (WGS) entry which is preliminary data.</text>
</comment>
<feature type="compositionally biased region" description="Basic and acidic residues" evidence="1">
    <location>
        <begin position="581"/>
        <end position="596"/>
    </location>
</feature>
<dbReference type="PANTHER" id="PTHR32370">
    <property type="entry name" value="OS12G0117600 PROTEIN"/>
    <property type="match status" value="1"/>
</dbReference>
<evidence type="ECO:0000313" key="5">
    <source>
        <dbReference type="Proteomes" id="UP001283361"/>
    </source>
</evidence>
<feature type="domain" description="NPH3" evidence="3">
    <location>
        <begin position="206"/>
        <end position="500"/>
    </location>
</feature>
<proteinExistence type="predicted"/>
<evidence type="ECO:0000313" key="4">
    <source>
        <dbReference type="EMBL" id="KAK3791159.1"/>
    </source>
</evidence>
<feature type="region of interest" description="Disordered" evidence="1">
    <location>
        <begin position="681"/>
        <end position="701"/>
    </location>
</feature>
<feature type="region of interest" description="Disordered" evidence="1">
    <location>
        <begin position="570"/>
        <end position="606"/>
    </location>
</feature>
<feature type="region of interest" description="Disordered" evidence="1">
    <location>
        <begin position="266"/>
        <end position="296"/>
    </location>
</feature>
<dbReference type="InterPro" id="IPR043454">
    <property type="entry name" value="NPH3/RPT2-like"/>
</dbReference>
<dbReference type="AlphaFoldDB" id="A0AAE1E1R8"/>
<dbReference type="PROSITE" id="PS50097">
    <property type="entry name" value="BTB"/>
    <property type="match status" value="1"/>
</dbReference>
<dbReference type="InterPro" id="IPR000210">
    <property type="entry name" value="BTB/POZ_dom"/>
</dbReference>
<evidence type="ECO:0008006" key="6">
    <source>
        <dbReference type="Google" id="ProtNLM"/>
    </source>
</evidence>
<name>A0AAE1E1R8_9GAST</name>
<accession>A0AAE1E1R8</accession>
<dbReference type="PROSITE" id="PS51649">
    <property type="entry name" value="NPH3"/>
    <property type="match status" value="1"/>
</dbReference>
<organism evidence="4 5">
    <name type="scientific">Elysia crispata</name>
    <name type="common">lettuce slug</name>
    <dbReference type="NCBI Taxonomy" id="231223"/>
    <lineage>
        <taxon>Eukaryota</taxon>
        <taxon>Metazoa</taxon>
        <taxon>Spiralia</taxon>
        <taxon>Lophotrochozoa</taxon>
        <taxon>Mollusca</taxon>
        <taxon>Gastropoda</taxon>
        <taxon>Heterobranchia</taxon>
        <taxon>Euthyneura</taxon>
        <taxon>Panpulmonata</taxon>
        <taxon>Sacoglossa</taxon>
        <taxon>Placobranchoidea</taxon>
        <taxon>Plakobranchidae</taxon>
        <taxon>Elysia</taxon>
    </lineage>
</organism>
<dbReference type="InterPro" id="IPR027356">
    <property type="entry name" value="NPH3_dom"/>
</dbReference>
<evidence type="ECO:0000259" key="3">
    <source>
        <dbReference type="PROSITE" id="PS51649"/>
    </source>
</evidence>
<dbReference type="EMBL" id="JAWDGP010001483">
    <property type="protein sequence ID" value="KAK3791159.1"/>
    <property type="molecule type" value="Genomic_DNA"/>
</dbReference>
<feature type="compositionally biased region" description="Basic and acidic residues" evidence="1">
    <location>
        <begin position="266"/>
        <end position="287"/>
    </location>
</feature>
<dbReference type="Pfam" id="PF00651">
    <property type="entry name" value="BTB"/>
    <property type="match status" value="1"/>
</dbReference>
<dbReference type="SUPFAM" id="SSF54695">
    <property type="entry name" value="POZ domain"/>
    <property type="match status" value="1"/>
</dbReference>
<dbReference type="Gene3D" id="3.30.710.10">
    <property type="entry name" value="Potassium Channel Kv1.1, Chain A"/>
    <property type="match status" value="1"/>
</dbReference>
<reference evidence="4" key="1">
    <citation type="journal article" date="2023" name="G3 (Bethesda)">
        <title>A reference genome for the long-term kleptoplast-retaining sea slug Elysia crispata morphotype clarki.</title>
        <authorList>
            <person name="Eastman K.E."/>
            <person name="Pendleton A.L."/>
            <person name="Shaikh M.A."/>
            <person name="Suttiyut T."/>
            <person name="Ogas R."/>
            <person name="Tomko P."/>
            <person name="Gavelis G."/>
            <person name="Widhalm J.R."/>
            <person name="Wisecaver J.H."/>
        </authorList>
    </citation>
    <scope>NUCLEOTIDE SEQUENCE</scope>
    <source>
        <strain evidence="4">ECLA1</strain>
    </source>
</reference>
<feature type="compositionally biased region" description="Polar residues" evidence="1">
    <location>
        <begin position="597"/>
        <end position="606"/>
    </location>
</feature>
<protein>
    <recommendedName>
        <fullName evidence="6">BTB domain-containing protein</fullName>
    </recommendedName>
</protein>
<evidence type="ECO:0000256" key="1">
    <source>
        <dbReference type="SAM" id="MobiDB-lite"/>
    </source>
</evidence>
<sequence>MDFSKFRGSGDLSDITVTIKGKDHKLHKFPFYARSDYFCELARSKPEKDLEHIKVELQNFPGGNKTFEQVADFCYNMPLEITKENVIALRCAAEYLKMFGPGNLTDRADKYLSSTVASAIMVKATSAIVALLAHCNAVGDMAQKVGLVDMLSKAFVDCWRKTSSLTTAANKGAIKGKSPLPSSGITSAFTRVSGTIVQRAQDKLDETTLECLASLRPDWVAVILSKARVSGVSNESLGGLAVRYITCALEPKSKGAVLDDMEAEINKEKDAVEPEGTSDKQTDKEESTEVASTSDTEKTDVGYVLDKIVLSIPEQAFNIPSVTMDWLTKVLRVAITHSCSCRGHLVRVAGEMLTHLGPDDLCVISPTVLHDIVTDADQIEDGQESTHISSCAGLHGERACKLVDSYMGQMMAKGALTSETFRMLASATKSYPRPSHDSLFEVFLFVIKSEKESLTQQAKSELAKNINFDLLSETSLKQALDEDVMPVLTVAESALRLCSRLRSELQSVKYIAEMQEEDIQKYQINQASKSKPSVGLYSSSAIGGATSPSMIGESRNFSTLTERTRVFNTDFGNDLDEDNEDKTHLEPDVLRPEDLSSQRQIPSSTSDHLRAAQGVLNAARHKLALPMYTGYRPIRLSPPTVGTHHLHSRRGLEHDISVEDELEFKFDRTFRSLDPRVRHQRLGGHGGHRTYFPYSNHTHRF</sequence>
<feature type="domain" description="BTB" evidence="2">
    <location>
        <begin position="13"/>
        <end position="83"/>
    </location>
</feature>
<evidence type="ECO:0000259" key="2">
    <source>
        <dbReference type="PROSITE" id="PS50097"/>
    </source>
</evidence>
<dbReference type="InterPro" id="IPR011333">
    <property type="entry name" value="SKP1/BTB/POZ_sf"/>
</dbReference>
<dbReference type="Pfam" id="PF03000">
    <property type="entry name" value="NPH3"/>
    <property type="match status" value="1"/>
</dbReference>
<gene>
    <name evidence="4" type="ORF">RRG08_025014</name>
</gene>
<dbReference type="Proteomes" id="UP001283361">
    <property type="component" value="Unassembled WGS sequence"/>
</dbReference>